<evidence type="ECO:0000313" key="3">
    <source>
        <dbReference type="Proteomes" id="UP001497644"/>
    </source>
</evidence>
<dbReference type="EMBL" id="OZ034834">
    <property type="protein sequence ID" value="CAL1676044.1"/>
    <property type="molecule type" value="Genomic_DNA"/>
</dbReference>
<protein>
    <submittedName>
        <fullName evidence="2">Uncharacterized protein</fullName>
    </submittedName>
</protein>
<feature type="chain" id="PRO_5043405014" evidence="1">
    <location>
        <begin position="31"/>
        <end position="121"/>
    </location>
</feature>
<dbReference type="Proteomes" id="UP001497644">
    <property type="component" value="Chromosome 11"/>
</dbReference>
<evidence type="ECO:0000313" key="2">
    <source>
        <dbReference type="EMBL" id="CAL1676044.1"/>
    </source>
</evidence>
<dbReference type="AlphaFoldDB" id="A0AAV2N8F3"/>
<feature type="signal peptide" evidence="1">
    <location>
        <begin position="1"/>
        <end position="30"/>
    </location>
</feature>
<accession>A0AAV2N8F3</accession>
<sequence>MPNSRERWTGWLLLLLLLLLLSSSPPQSVAQSESNTGRTRLFARDDETCLPDLWSPARNPQLETSISILAGQDNPARTITSKIFPSHHYNQPALATAPASQPQFNPYAFLKFLTSLAHRTR</sequence>
<evidence type="ECO:0000256" key="1">
    <source>
        <dbReference type="SAM" id="SignalP"/>
    </source>
</evidence>
<keyword evidence="3" id="KW-1185">Reference proteome</keyword>
<organism evidence="2 3">
    <name type="scientific">Lasius platythorax</name>
    <dbReference type="NCBI Taxonomy" id="488582"/>
    <lineage>
        <taxon>Eukaryota</taxon>
        <taxon>Metazoa</taxon>
        <taxon>Ecdysozoa</taxon>
        <taxon>Arthropoda</taxon>
        <taxon>Hexapoda</taxon>
        <taxon>Insecta</taxon>
        <taxon>Pterygota</taxon>
        <taxon>Neoptera</taxon>
        <taxon>Endopterygota</taxon>
        <taxon>Hymenoptera</taxon>
        <taxon>Apocrita</taxon>
        <taxon>Aculeata</taxon>
        <taxon>Formicoidea</taxon>
        <taxon>Formicidae</taxon>
        <taxon>Formicinae</taxon>
        <taxon>Lasius</taxon>
        <taxon>Lasius</taxon>
    </lineage>
</organism>
<gene>
    <name evidence="2" type="ORF">LPLAT_LOCUS2297</name>
</gene>
<reference evidence="2" key="1">
    <citation type="submission" date="2024-04" db="EMBL/GenBank/DDBJ databases">
        <authorList>
            <consortium name="Molecular Ecology Group"/>
        </authorList>
    </citation>
    <scope>NUCLEOTIDE SEQUENCE</scope>
</reference>
<proteinExistence type="predicted"/>
<name>A0AAV2N8F3_9HYME</name>
<keyword evidence="1" id="KW-0732">Signal</keyword>